<dbReference type="EMBL" id="SPVI01000005">
    <property type="protein sequence ID" value="TFW43329.1"/>
    <property type="molecule type" value="Genomic_DNA"/>
</dbReference>
<dbReference type="Proteomes" id="UP000297322">
    <property type="component" value="Unassembled WGS sequence"/>
</dbReference>
<dbReference type="CDD" id="cd17468">
    <property type="entry name" value="T3SS_HrpP_C"/>
    <property type="match status" value="1"/>
</dbReference>
<evidence type="ECO:0000313" key="3">
    <source>
        <dbReference type="Proteomes" id="UP000297322"/>
    </source>
</evidence>
<accession>A0A4Y9TLH8</accession>
<gene>
    <name evidence="2" type="ORF">E4T65_09810</name>
</gene>
<organism evidence="2 3">
    <name type="scientific">Pseudomonas fluorescens</name>
    <dbReference type="NCBI Taxonomy" id="294"/>
    <lineage>
        <taxon>Bacteria</taxon>
        <taxon>Pseudomonadati</taxon>
        <taxon>Pseudomonadota</taxon>
        <taxon>Gammaproteobacteria</taxon>
        <taxon>Pseudomonadales</taxon>
        <taxon>Pseudomonadaceae</taxon>
        <taxon>Pseudomonas</taxon>
    </lineage>
</organism>
<dbReference type="AlphaFoldDB" id="A0A4Y9TLH8"/>
<name>A0A4Y9TLH8_PSEFL</name>
<evidence type="ECO:0000256" key="1">
    <source>
        <dbReference type="SAM" id="MobiDB-lite"/>
    </source>
</evidence>
<reference evidence="2 3" key="1">
    <citation type="submission" date="2019-03" db="EMBL/GenBank/DDBJ databases">
        <title>Biocontrol and xenobiotic degradation properties of endophytic Pseudomonas fluorescens strain BRZ63.</title>
        <authorList>
            <person name="Chlebek D.A."/>
            <person name="Pinski A."/>
            <person name="Zur J.P."/>
            <person name="Michalska J."/>
            <person name="Hupert-Kocurek K.T."/>
        </authorList>
    </citation>
    <scope>NUCLEOTIDE SEQUENCE [LARGE SCALE GENOMIC DNA]</scope>
    <source>
        <strain evidence="2 3">BRZ63</strain>
    </source>
</reference>
<evidence type="ECO:0000313" key="2">
    <source>
        <dbReference type="EMBL" id="TFW43329.1"/>
    </source>
</evidence>
<dbReference type="InterPro" id="IPR049757">
    <property type="entry name" value="T3SS_HrpP-like_C"/>
</dbReference>
<sequence length="149" mass="16072">MSKISEGKPERPGAREYGADEEPAVGGAVPVDAMRVFARLLVNADGVGGYVSCARAPQLWANRLMIEALAEQLAPRIQAGMQWPLLAVLYLRGQGRIKACVQRQSGVWNIGLHAEEQHATRWLGAVSNSLQNRLSEALGQAVDVRVTSA</sequence>
<dbReference type="RefSeq" id="WP_116079859.1">
    <property type="nucleotide sequence ID" value="NZ_SPVI01000005.1"/>
</dbReference>
<protein>
    <submittedName>
        <fullName evidence="2">Type III secretion protein RspP</fullName>
    </submittedName>
</protein>
<comment type="caution">
    <text evidence="2">The sequence shown here is derived from an EMBL/GenBank/DDBJ whole genome shotgun (WGS) entry which is preliminary data.</text>
</comment>
<feature type="region of interest" description="Disordered" evidence="1">
    <location>
        <begin position="1"/>
        <end position="21"/>
    </location>
</feature>
<proteinExistence type="predicted"/>
<feature type="compositionally biased region" description="Basic and acidic residues" evidence="1">
    <location>
        <begin position="1"/>
        <end position="18"/>
    </location>
</feature>